<dbReference type="InterPro" id="IPR016166">
    <property type="entry name" value="FAD-bd_PCMH"/>
</dbReference>
<organism evidence="8 9">
    <name type="scientific">Seminavis robusta</name>
    <dbReference type="NCBI Taxonomy" id="568900"/>
    <lineage>
        <taxon>Eukaryota</taxon>
        <taxon>Sar</taxon>
        <taxon>Stramenopiles</taxon>
        <taxon>Ochrophyta</taxon>
        <taxon>Bacillariophyta</taxon>
        <taxon>Bacillariophyceae</taxon>
        <taxon>Bacillariophycidae</taxon>
        <taxon>Naviculales</taxon>
        <taxon>Naviculaceae</taxon>
        <taxon>Seminavis</taxon>
    </lineage>
</organism>
<dbReference type="Proteomes" id="UP001153069">
    <property type="component" value="Unassembled WGS sequence"/>
</dbReference>
<name>A0A9N8EQN2_9STRA</name>
<evidence type="ECO:0000256" key="4">
    <source>
        <dbReference type="ARBA" id="ARBA00022827"/>
    </source>
</evidence>
<keyword evidence="5" id="KW-0560">Oxidoreductase</keyword>
<accession>A0A9N8EQN2</accession>
<comment type="caution">
    <text evidence="8">The sequence shown here is derived from an EMBL/GenBank/DDBJ whole genome shotgun (WGS) entry which is preliminary data.</text>
</comment>
<proteinExistence type="inferred from homology"/>
<dbReference type="GO" id="GO:0016491">
    <property type="term" value="F:oxidoreductase activity"/>
    <property type="evidence" value="ECO:0007669"/>
    <property type="project" value="UniProtKB-KW"/>
</dbReference>
<evidence type="ECO:0000256" key="5">
    <source>
        <dbReference type="ARBA" id="ARBA00023002"/>
    </source>
</evidence>
<keyword evidence="6" id="KW-0732">Signal</keyword>
<evidence type="ECO:0000313" key="9">
    <source>
        <dbReference type="Proteomes" id="UP001153069"/>
    </source>
</evidence>
<dbReference type="InterPro" id="IPR050416">
    <property type="entry name" value="FAD-linked_Oxidoreductase"/>
</dbReference>
<dbReference type="Gene3D" id="3.40.462.20">
    <property type="match status" value="1"/>
</dbReference>
<protein>
    <submittedName>
        <fullName evidence="8">Cannabidiolic acid synthase-like</fullName>
    </submittedName>
</protein>
<dbReference type="InterPro" id="IPR006094">
    <property type="entry name" value="Oxid_FAD_bind_N"/>
</dbReference>
<dbReference type="Pfam" id="PF08031">
    <property type="entry name" value="BBE"/>
    <property type="match status" value="1"/>
</dbReference>
<dbReference type="PANTHER" id="PTHR42973:SF39">
    <property type="entry name" value="FAD-BINDING PCMH-TYPE DOMAIN-CONTAINING PROTEIN"/>
    <property type="match status" value="1"/>
</dbReference>
<feature type="domain" description="FAD-binding PCMH-type" evidence="7">
    <location>
        <begin position="106"/>
        <end position="293"/>
    </location>
</feature>
<evidence type="ECO:0000313" key="8">
    <source>
        <dbReference type="EMBL" id="CAB9524655.1"/>
    </source>
</evidence>
<evidence type="ECO:0000256" key="2">
    <source>
        <dbReference type="ARBA" id="ARBA00005466"/>
    </source>
</evidence>
<keyword evidence="9" id="KW-1185">Reference proteome</keyword>
<feature type="signal peptide" evidence="6">
    <location>
        <begin position="1"/>
        <end position="25"/>
    </location>
</feature>
<dbReference type="InterPro" id="IPR016169">
    <property type="entry name" value="FAD-bd_PCMH_sub2"/>
</dbReference>
<keyword evidence="4" id="KW-0274">FAD</keyword>
<dbReference type="PANTHER" id="PTHR42973">
    <property type="entry name" value="BINDING OXIDOREDUCTASE, PUTATIVE (AFU_ORTHOLOGUE AFUA_1G17690)-RELATED"/>
    <property type="match status" value="1"/>
</dbReference>
<dbReference type="Gene3D" id="3.30.465.10">
    <property type="match status" value="1"/>
</dbReference>
<evidence type="ECO:0000256" key="1">
    <source>
        <dbReference type="ARBA" id="ARBA00001974"/>
    </source>
</evidence>
<comment type="similarity">
    <text evidence="2">Belongs to the oxygen-dependent FAD-linked oxidoreductase family.</text>
</comment>
<evidence type="ECO:0000256" key="6">
    <source>
        <dbReference type="SAM" id="SignalP"/>
    </source>
</evidence>
<dbReference type="OrthoDB" id="415825at2759"/>
<dbReference type="InterPro" id="IPR036318">
    <property type="entry name" value="FAD-bd_PCMH-like_sf"/>
</dbReference>
<dbReference type="GO" id="GO:0071949">
    <property type="term" value="F:FAD binding"/>
    <property type="evidence" value="ECO:0007669"/>
    <property type="project" value="InterPro"/>
</dbReference>
<dbReference type="Pfam" id="PF01565">
    <property type="entry name" value="FAD_binding_4"/>
    <property type="match status" value="1"/>
</dbReference>
<dbReference type="SUPFAM" id="SSF56176">
    <property type="entry name" value="FAD-binding/transporter-associated domain-like"/>
    <property type="match status" value="1"/>
</dbReference>
<comment type="cofactor">
    <cofactor evidence="1">
        <name>FAD</name>
        <dbReference type="ChEBI" id="CHEBI:57692"/>
    </cofactor>
</comment>
<reference evidence="8" key="1">
    <citation type="submission" date="2020-06" db="EMBL/GenBank/DDBJ databases">
        <authorList>
            <consortium name="Plant Systems Biology data submission"/>
        </authorList>
    </citation>
    <scope>NUCLEOTIDE SEQUENCE</scope>
    <source>
        <strain evidence="8">D6</strain>
    </source>
</reference>
<dbReference type="PROSITE" id="PS51387">
    <property type="entry name" value="FAD_PCMH"/>
    <property type="match status" value="1"/>
</dbReference>
<evidence type="ECO:0000256" key="3">
    <source>
        <dbReference type="ARBA" id="ARBA00022630"/>
    </source>
</evidence>
<sequence length="550" mass="60864">MPRFWLFVSSLYLLLLVASAPVCQSWRLFPAIRFRGGGFRMTRGNGGASSSWTKSAASITKILKELDFLNSKLDGSVIVVGHDNLGKDTLLSDLYDKEGGLTWMKPTPVPLAIVQVASESDVAVAVPILVRLQKDFGIPFRIRSGGHHYNGYSSVEMGIVLDIGTNLNKITLCHNDNNGSEEEPLAWIEPSVNGGDIWKQLIQKHKLAAIMGGCPAVNQGGFLLGGGFSYWSRLYGLGCDRMVAARVVLANGTIVTANATNSHSDLFWALRGAGSAGPIGGVVTSFQVKLFPTQDEQVYGMGKIPSVEEAAHYLTNIGTRTNLPGNAGITLFLFPKQFYGDEWLSVYNWYDNGIPQLQTGMTLLNATFRDALLHPDTARGFGMEIQSGTEHSKMGLMEGRLWQVWNGFLMPEQCNTQTWTKLLTIMREMRDACEGYVTIEVLLWGGAISDVSPSETAFFWRRGIYNICVNLGVPAHVENAEVIFERHRAYLSRAWPKVNKYLQGAYYNYPVQGKKEGNSDVYFGGNVAKLRKIKKQYDPDNVFHHPQSID</sequence>
<dbReference type="EMBL" id="CAICTM010001563">
    <property type="protein sequence ID" value="CAB9524655.1"/>
    <property type="molecule type" value="Genomic_DNA"/>
</dbReference>
<evidence type="ECO:0000259" key="7">
    <source>
        <dbReference type="PROSITE" id="PS51387"/>
    </source>
</evidence>
<dbReference type="AlphaFoldDB" id="A0A9N8EQN2"/>
<dbReference type="InterPro" id="IPR012951">
    <property type="entry name" value="BBE"/>
</dbReference>
<gene>
    <name evidence="8" type="ORF">SEMRO_1565_G282820.1</name>
</gene>
<feature type="chain" id="PRO_5040308612" evidence="6">
    <location>
        <begin position="26"/>
        <end position="550"/>
    </location>
</feature>
<keyword evidence="3" id="KW-0285">Flavoprotein</keyword>